<organism evidence="2 3">
    <name type="scientific">Neolewinella agarilytica</name>
    <dbReference type="NCBI Taxonomy" id="478744"/>
    <lineage>
        <taxon>Bacteria</taxon>
        <taxon>Pseudomonadati</taxon>
        <taxon>Bacteroidota</taxon>
        <taxon>Saprospiria</taxon>
        <taxon>Saprospirales</taxon>
        <taxon>Lewinellaceae</taxon>
        <taxon>Neolewinella</taxon>
    </lineage>
</organism>
<keyword evidence="3" id="KW-1185">Reference proteome</keyword>
<dbReference type="InParanoid" id="A0A1H9F666"/>
<accession>A0A1H9F666</accession>
<dbReference type="Pfam" id="PF09423">
    <property type="entry name" value="PhoD"/>
    <property type="match status" value="1"/>
</dbReference>
<dbReference type="InterPro" id="IPR038607">
    <property type="entry name" value="PhoD-like_sf"/>
</dbReference>
<dbReference type="RefSeq" id="WP_175489313.1">
    <property type="nucleotide sequence ID" value="NZ_FOFB01000008.1"/>
</dbReference>
<dbReference type="STRING" id="478744.SAMN05444359_108102"/>
<feature type="domain" description="PhoD-like phosphatase metallophosphatase" evidence="1">
    <location>
        <begin position="155"/>
        <end position="301"/>
    </location>
</feature>
<dbReference type="PANTHER" id="PTHR33987:SF1">
    <property type="entry name" value="CALCINEURIN-LIKE METALLO-PHOSPHOESTERASE SUPERFAMILY PROTEIN"/>
    <property type="match status" value="1"/>
</dbReference>
<gene>
    <name evidence="2" type="ORF">SAMN05444359_108102</name>
</gene>
<dbReference type="Pfam" id="PF07386">
    <property type="entry name" value="DUF1499"/>
    <property type="match status" value="1"/>
</dbReference>
<evidence type="ECO:0000259" key="1">
    <source>
        <dbReference type="Pfam" id="PF09423"/>
    </source>
</evidence>
<dbReference type="CDD" id="cd07389">
    <property type="entry name" value="MPP_PhoD"/>
    <property type="match status" value="1"/>
</dbReference>
<dbReference type="AlphaFoldDB" id="A0A1H9F666"/>
<dbReference type="Proteomes" id="UP000199021">
    <property type="component" value="Unassembled WGS sequence"/>
</dbReference>
<evidence type="ECO:0000313" key="2">
    <source>
        <dbReference type="EMBL" id="SEQ33440.1"/>
    </source>
</evidence>
<dbReference type="InterPro" id="IPR018946">
    <property type="entry name" value="PhoD-like_MPP"/>
</dbReference>
<reference evidence="3" key="1">
    <citation type="submission" date="2016-10" db="EMBL/GenBank/DDBJ databases">
        <authorList>
            <person name="Varghese N."/>
            <person name="Submissions S."/>
        </authorList>
    </citation>
    <scope>NUCLEOTIDE SEQUENCE [LARGE SCALE GENOMIC DNA]</scope>
    <source>
        <strain evidence="3">DSM 24740</strain>
    </source>
</reference>
<protein>
    <submittedName>
        <fullName evidence="2">Uncharacterized conserved protein, DUF1499 family</fullName>
    </submittedName>
</protein>
<dbReference type="InterPro" id="IPR010865">
    <property type="entry name" value="DUF1499"/>
</dbReference>
<sequence length="492" mass="54469">MLKTILKVIAALVLAIIGGAFYLAGASENVEPDTLEVADLSPPEGLMTIAFGSCNREDKPQDFWPVIAKNKPETWLWLGDNVYADTGDRDQLQAEFDRQKNAPEYAAFLASVKQVYGIYDDHDYGLNDGGKEWEHKEMAQELLLDFLDVPADAAVRSQAGVYQSYTVGEGNNSVKIILLDTRYFRDAVVPPTKKGHRYGQNANGDILGEAQWAWLEKELTNSPAAAHVIGSSIQVLPQEHGYEKWDLFPAARERLLALLSATRPALPILLSGDRHLAEISRVAIEDQFLYEITASGLTHSYEAADEPNAHRVSPLIGEKNFGLLHFLAGASGLQLLAEVRAIDNNEVLASLAIGSDTKPVNKAALSAIIHPKDDMLSQLKECPESPNCVSTQTAQADKKREAIPYTGTFEEAKEKLKRAINSMPRTTLKSESGNYLHYTFKTFLIPFTDDVEFLFDEEAKLIHYRSASRVGHSDLGANSRRMNKVVKAFHEQ</sequence>
<evidence type="ECO:0000313" key="3">
    <source>
        <dbReference type="Proteomes" id="UP000199021"/>
    </source>
</evidence>
<dbReference type="SUPFAM" id="SSF56300">
    <property type="entry name" value="Metallo-dependent phosphatases"/>
    <property type="match status" value="1"/>
</dbReference>
<dbReference type="PANTHER" id="PTHR33987">
    <property type="entry name" value="CALCINEURIN-LIKE METALLO-PHOSPHOESTERASE SUPERFAMILY PROTEIN"/>
    <property type="match status" value="1"/>
</dbReference>
<proteinExistence type="predicted"/>
<dbReference type="Gene3D" id="3.60.21.70">
    <property type="entry name" value="PhoD-like phosphatase"/>
    <property type="match status" value="1"/>
</dbReference>
<dbReference type="EMBL" id="FOFB01000008">
    <property type="protein sequence ID" value="SEQ33440.1"/>
    <property type="molecule type" value="Genomic_DNA"/>
</dbReference>
<name>A0A1H9F666_9BACT</name>
<dbReference type="InterPro" id="IPR029052">
    <property type="entry name" value="Metallo-depent_PP-like"/>
</dbReference>